<dbReference type="InterPro" id="IPR029058">
    <property type="entry name" value="AB_hydrolase_fold"/>
</dbReference>
<name>A0A158KG91_9BURK</name>
<dbReference type="Gene3D" id="3.40.50.1820">
    <property type="entry name" value="alpha/beta hydrolase"/>
    <property type="match status" value="1"/>
</dbReference>
<feature type="domain" description="AB hydrolase-1" evidence="2">
    <location>
        <begin position="36"/>
        <end position="268"/>
    </location>
</feature>
<dbReference type="PANTHER" id="PTHR43039">
    <property type="entry name" value="ESTERASE-RELATED"/>
    <property type="match status" value="1"/>
</dbReference>
<dbReference type="SUPFAM" id="SSF53474">
    <property type="entry name" value="alpha/beta-Hydrolases"/>
    <property type="match status" value="1"/>
</dbReference>
<comment type="similarity">
    <text evidence="1">Belongs to the AB hydrolase superfamily.</text>
</comment>
<sequence length="285" mass="30959">MNSVDCAKITIMNITGAAMSVQQRNNVQVAGEGPVTMVFAHGFGCDLNMWRFFAPSFQDRYRTVLFDLVGGGKSDLSAYDRKKYGSLHGYAADVLDIVDEFADSAVIYVGHSVSAMIGMLAAIERPDCFAANVMIGPSPSFIDDGEYVGGFTRADIEELLEALESNYLGWSSTMAPAIMGSPEHPDLAQELTNSFCRTDPEIAKHFARATFMADHRAELLRVTTPTLIVQSNDDLLAPMTVGEYMNSKIAGSTLSIVENVGHCPHLSAPGASKEATEDFLRRLEL</sequence>
<gene>
    <name evidence="3" type="ORF">AWB66_06073</name>
</gene>
<dbReference type="Pfam" id="PF00561">
    <property type="entry name" value="Abhydrolase_1"/>
    <property type="match status" value="1"/>
</dbReference>
<dbReference type="STRING" id="326475.AWB66_06073"/>
<evidence type="ECO:0000259" key="2">
    <source>
        <dbReference type="Pfam" id="PF00561"/>
    </source>
</evidence>
<dbReference type="GO" id="GO:0016787">
    <property type="term" value="F:hydrolase activity"/>
    <property type="evidence" value="ECO:0007669"/>
    <property type="project" value="UniProtKB-KW"/>
</dbReference>
<organism evidence="3 4">
    <name type="scientific">Caballeronia telluris</name>
    <dbReference type="NCBI Taxonomy" id="326475"/>
    <lineage>
        <taxon>Bacteria</taxon>
        <taxon>Pseudomonadati</taxon>
        <taxon>Pseudomonadota</taxon>
        <taxon>Betaproteobacteria</taxon>
        <taxon>Burkholderiales</taxon>
        <taxon>Burkholderiaceae</taxon>
        <taxon>Caballeronia</taxon>
    </lineage>
</organism>
<protein>
    <submittedName>
        <fullName evidence="3">Alpha/beta hydrolase</fullName>
    </submittedName>
</protein>
<dbReference type="EMBL" id="FCNZ02000053">
    <property type="protein sequence ID" value="SAL79570.1"/>
    <property type="molecule type" value="Genomic_DNA"/>
</dbReference>
<evidence type="ECO:0000313" key="4">
    <source>
        <dbReference type="Proteomes" id="UP000054717"/>
    </source>
</evidence>
<keyword evidence="4" id="KW-1185">Reference proteome</keyword>
<reference evidence="3" key="1">
    <citation type="submission" date="2016-01" db="EMBL/GenBank/DDBJ databases">
        <authorList>
            <person name="Peeters Charlotte."/>
        </authorList>
    </citation>
    <scope>NUCLEOTIDE SEQUENCE</scope>
    <source>
        <strain evidence="3">LMG 22936</strain>
    </source>
</reference>
<evidence type="ECO:0000256" key="1">
    <source>
        <dbReference type="ARBA" id="ARBA00008645"/>
    </source>
</evidence>
<keyword evidence="3" id="KW-0378">Hydrolase</keyword>
<accession>A0A158KG91</accession>
<dbReference type="AlphaFoldDB" id="A0A158KG91"/>
<dbReference type="InterPro" id="IPR000073">
    <property type="entry name" value="AB_hydrolase_1"/>
</dbReference>
<evidence type="ECO:0000313" key="3">
    <source>
        <dbReference type="EMBL" id="SAL79570.1"/>
    </source>
</evidence>
<dbReference type="PRINTS" id="PR00111">
    <property type="entry name" value="ABHYDROLASE"/>
</dbReference>
<proteinExistence type="inferred from homology"/>
<comment type="caution">
    <text evidence="3">The sequence shown here is derived from an EMBL/GenBank/DDBJ whole genome shotgun (WGS) entry which is preliminary data.</text>
</comment>
<dbReference type="Proteomes" id="UP000054717">
    <property type="component" value="Unassembled WGS sequence"/>
</dbReference>